<protein>
    <submittedName>
        <fullName evidence="1">Uncharacterized protein</fullName>
    </submittedName>
</protein>
<organism evidence="1">
    <name type="scientific">Vibrio coralliilyticus</name>
    <dbReference type="NCBI Taxonomy" id="190893"/>
    <lineage>
        <taxon>Bacteria</taxon>
        <taxon>Pseudomonadati</taxon>
        <taxon>Pseudomonadota</taxon>
        <taxon>Gammaproteobacteria</taxon>
        <taxon>Vibrionales</taxon>
        <taxon>Vibrionaceae</taxon>
        <taxon>Vibrio</taxon>
    </lineage>
</organism>
<name>A0A837G6E2_9VIBR</name>
<sequence length="140" mass="15881">MIAPLIFVLFIVFKARVSVYHNTLDNGVLTYVSAFLAVSLTAILYIYKIRRVKRAENIIVEHGKYGKSPNSAIRLLPILVIPLFILIRVGMSISNERYVDGDVVKINYTVTCKGERSVKGGRIKYLCINDGERELKYDVQ</sequence>
<reference evidence="1" key="1">
    <citation type="journal article" date="2015" name="BMC Genomics">
        <title>Genome mining reveals unlocked bioactive potential of marine Gram-negative bacteria.</title>
        <authorList>
            <person name="Machado H."/>
            <person name="Sonnenschein E.C."/>
            <person name="Melchiorsen J."/>
            <person name="Gram L."/>
        </authorList>
    </citation>
    <scope>NUCLEOTIDE SEQUENCE</scope>
    <source>
        <strain evidence="1">S2052</strain>
    </source>
</reference>
<proteinExistence type="predicted"/>
<dbReference type="EMBL" id="JXXR01000017">
    <property type="protein sequence ID" value="KJY70560.1"/>
    <property type="molecule type" value="Genomic_DNA"/>
</dbReference>
<gene>
    <name evidence="1" type="ORF">TW71_17000</name>
</gene>
<evidence type="ECO:0000313" key="1">
    <source>
        <dbReference type="EMBL" id="KJY70560.1"/>
    </source>
</evidence>
<comment type="caution">
    <text evidence="1">The sequence shown here is derived from an EMBL/GenBank/DDBJ whole genome shotgun (WGS) entry which is preliminary data.</text>
</comment>
<dbReference type="RefSeq" id="WP_045986690.1">
    <property type="nucleotide sequence ID" value="NZ_CP063051.1"/>
</dbReference>
<dbReference type="AlphaFoldDB" id="A0A837G6E2"/>
<accession>A0A837G6E2</accession>